<dbReference type="NCBIfam" id="TIGR04183">
    <property type="entry name" value="Por_Secre_tail"/>
    <property type="match status" value="1"/>
</dbReference>
<keyword evidence="1 2" id="KW-0732">Signal</keyword>
<organism evidence="4 5">
    <name type="scientific">Aureitalea marina</name>
    <dbReference type="NCBI Taxonomy" id="930804"/>
    <lineage>
        <taxon>Bacteria</taxon>
        <taxon>Pseudomonadati</taxon>
        <taxon>Bacteroidota</taxon>
        <taxon>Flavobacteriia</taxon>
        <taxon>Flavobacteriales</taxon>
        <taxon>Flavobacteriaceae</taxon>
        <taxon>Aureitalea</taxon>
    </lineage>
</organism>
<evidence type="ECO:0000259" key="3">
    <source>
        <dbReference type="Pfam" id="PF18962"/>
    </source>
</evidence>
<evidence type="ECO:0000313" key="5">
    <source>
        <dbReference type="Proteomes" id="UP000239800"/>
    </source>
</evidence>
<dbReference type="InterPro" id="IPR026444">
    <property type="entry name" value="Secre_tail"/>
</dbReference>
<feature type="signal peptide" evidence="2">
    <location>
        <begin position="1"/>
        <end position="22"/>
    </location>
</feature>
<feature type="domain" description="Secretion system C-terminal sorting" evidence="3">
    <location>
        <begin position="754"/>
        <end position="823"/>
    </location>
</feature>
<dbReference type="SUPFAM" id="SSF110296">
    <property type="entry name" value="Oligoxyloglucan reducing end-specific cellobiohydrolase"/>
    <property type="match status" value="2"/>
</dbReference>
<accession>A0A2S7KQU5</accession>
<feature type="chain" id="PRO_5015467567" description="Secretion system C-terminal sorting domain-containing protein" evidence="2">
    <location>
        <begin position="23"/>
        <end position="825"/>
    </location>
</feature>
<dbReference type="AlphaFoldDB" id="A0A2S7KQU5"/>
<dbReference type="GO" id="GO:0010411">
    <property type="term" value="P:xyloglucan metabolic process"/>
    <property type="evidence" value="ECO:0007669"/>
    <property type="project" value="TreeGrafter"/>
</dbReference>
<dbReference type="InterPro" id="IPR015943">
    <property type="entry name" value="WD40/YVTN_repeat-like_dom_sf"/>
</dbReference>
<sequence length="825" mass="90124">MKKRLLFALAVLCLLACQNSLNQPKSEEPDQLPADFLFAQRAYPSGQIDTKAYSKAIQWKRTLGNTRGTDVLWEFSGPVNIGGRITDIEIPSNDAQTYYVGAASGGIFKTTNAGSAWQPIFDDQEMLSIGDIEISRNNNNLIWVGTGEVNAGGGSLAYDGDGVYKSTDGGLSWTPQGLPDTGSIGKILIDPNDDNTIFVAAMGPLFRNDNNRGVYRSTDGGQNWEQRLFLSDSTGIIDMAIHPSNGEIVYAAAWERIRRPNRRQYGGETSGLFRSLDGGDTWQEMTNGLPTAPNDKGRISIDISRSNPNVLYARYATAGGSIQGVYRTSDGGDTWVEVNSSQLNNVGFHWWFRGIFVDPSDEDIIYNVDFDVQKSTDGGNNWFDAFPNVHVDQHALAFNENIAGEVLLGNDGGFYKSGNDGSSWTKDETLPITQFYRFHVDASNGNKIYGGTQDNSTMRTQTGGLDDWEIIFGGDGFQPLVDPDNTNVIYALSQRGNLGKSTNNGSTFNGALNGVNPSDRNNWDTPIAFDPANSQTLYYGTQRLYRTTNAAGNWTAISEDLTDGPYEGNLAFGTITSIDVSVLDSDLILVGTDDGKVWVTEDGGENWNAVSTGLPDRWVTKVLTDTEDSNTIYVTFSGYRFGEDNGHVYRSTNLGANWTNIGTSLPDVPVNDIVKDDFGNLFLGTDIGVIGSDDEGNSWAPVGTNLPSVVITDMHLDQANDLLYVGTYGRSSYRLDISTNILELPDLQVNGIQVFPNPTDGMVNIQLPEGLDGRQLQVYDQLGRLLKSISLEGTNSRINLSDLSSGVYFLKLTNLPNWSSKLILK</sequence>
<keyword evidence="5" id="KW-1185">Reference proteome</keyword>
<dbReference type="RefSeq" id="WP_104812926.1">
    <property type="nucleotide sequence ID" value="NZ_MQUB01000001.1"/>
</dbReference>
<protein>
    <recommendedName>
        <fullName evidence="3">Secretion system C-terminal sorting domain-containing protein</fullName>
    </recommendedName>
</protein>
<proteinExistence type="predicted"/>
<dbReference type="Pfam" id="PF18962">
    <property type="entry name" value="Por_Secre_tail"/>
    <property type="match status" value="1"/>
</dbReference>
<dbReference type="Gene3D" id="2.130.10.10">
    <property type="entry name" value="YVTN repeat-like/Quinoprotein amine dehydrogenase"/>
    <property type="match status" value="5"/>
</dbReference>
<gene>
    <name evidence="4" type="ORF">BST85_08895</name>
</gene>
<dbReference type="Proteomes" id="UP000239800">
    <property type="component" value="Unassembled WGS sequence"/>
</dbReference>
<evidence type="ECO:0000256" key="2">
    <source>
        <dbReference type="SAM" id="SignalP"/>
    </source>
</evidence>
<dbReference type="InterPro" id="IPR052025">
    <property type="entry name" value="Xyloglucanase_GH74"/>
</dbReference>
<comment type="caution">
    <text evidence="4">The sequence shown here is derived from an EMBL/GenBank/DDBJ whole genome shotgun (WGS) entry which is preliminary data.</text>
</comment>
<evidence type="ECO:0000256" key="1">
    <source>
        <dbReference type="ARBA" id="ARBA00022729"/>
    </source>
</evidence>
<dbReference type="EMBL" id="MQUB01000001">
    <property type="protein sequence ID" value="PQB04995.1"/>
    <property type="molecule type" value="Genomic_DNA"/>
</dbReference>
<evidence type="ECO:0000313" key="4">
    <source>
        <dbReference type="EMBL" id="PQB04995.1"/>
    </source>
</evidence>
<name>A0A2S7KQU5_9FLAO</name>
<reference evidence="4 5" key="1">
    <citation type="submission" date="2016-11" db="EMBL/GenBank/DDBJ databases">
        <title>Trade-off between light-utilization and light-protection in marine flavobacteria.</title>
        <authorList>
            <person name="Kumagai Y."/>
        </authorList>
    </citation>
    <scope>NUCLEOTIDE SEQUENCE [LARGE SCALE GENOMIC DNA]</scope>
    <source>
        <strain evidence="4 5">NBRC 107741</strain>
    </source>
</reference>
<dbReference type="CDD" id="cd15482">
    <property type="entry name" value="Sialidase_non-viral"/>
    <property type="match status" value="1"/>
</dbReference>
<dbReference type="PANTHER" id="PTHR43739:SF5">
    <property type="entry name" value="EXO-ALPHA-SIALIDASE"/>
    <property type="match status" value="1"/>
</dbReference>
<dbReference type="OrthoDB" id="9757947at2"/>
<dbReference type="PANTHER" id="PTHR43739">
    <property type="entry name" value="XYLOGLUCANASE (EUROFUNG)"/>
    <property type="match status" value="1"/>
</dbReference>